<evidence type="ECO:0000313" key="3">
    <source>
        <dbReference type="Proteomes" id="UP000193467"/>
    </source>
</evidence>
<dbReference type="OrthoDB" id="3013631at2759"/>
<sequence>MSEFFCGLGITFDQNFEPRTDFSLQTPCNIINLCKKLHQGLDKEQHWVLAPSFFTATAARDELLRANAEWGKAYQKDGSAKRKINFHHPVFASPNDEPTMYQVQPDGSLRPRGDPTAPPLPPFSLLSDRLLHDSVNLFLVSMNAESRIDQFKATGILHLTYPPSEAIARLVSEIVLEIYWKPSRREEGEKVGAEEAVALKGVSEGVLEGKLKGIITRSMGKGKGEEGKEGTLKGTIGSRGGEVDLVALAYGRICCLPSSTSSCSSSAGDLSSPNTSAELAPGSLNTFEELAEQRDQAWNEEEESRSLQMMGL</sequence>
<protein>
    <submittedName>
        <fullName evidence="2">Uncharacterized protein</fullName>
    </submittedName>
</protein>
<name>A0A1Y2F6F2_9BASI</name>
<accession>A0A1Y2F6F2</accession>
<keyword evidence="3" id="KW-1185">Reference proteome</keyword>
<reference evidence="2 3" key="1">
    <citation type="submission" date="2016-07" db="EMBL/GenBank/DDBJ databases">
        <title>Pervasive Adenine N6-methylation of Active Genes in Fungi.</title>
        <authorList>
            <consortium name="DOE Joint Genome Institute"/>
            <person name="Mondo S.J."/>
            <person name="Dannebaum R.O."/>
            <person name="Kuo R.C."/>
            <person name="Labutti K."/>
            <person name="Haridas S."/>
            <person name="Kuo A."/>
            <person name="Salamov A."/>
            <person name="Ahrendt S.R."/>
            <person name="Lipzen A."/>
            <person name="Sullivan W."/>
            <person name="Andreopoulos W.B."/>
            <person name="Clum A."/>
            <person name="Lindquist E."/>
            <person name="Daum C."/>
            <person name="Ramamoorthy G.K."/>
            <person name="Gryganskyi A."/>
            <person name="Culley D."/>
            <person name="Magnuson J.K."/>
            <person name="James T.Y."/>
            <person name="O'Malley M.A."/>
            <person name="Stajich J.E."/>
            <person name="Spatafora J.W."/>
            <person name="Visel A."/>
            <person name="Grigoriev I.V."/>
        </authorList>
    </citation>
    <scope>NUCLEOTIDE SEQUENCE [LARGE SCALE GENOMIC DNA]</scope>
    <source>
        <strain evidence="2 3">62-1032</strain>
    </source>
</reference>
<dbReference type="InParanoid" id="A0A1Y2F6F2"/>
<proteinExistence type="predicted"/>
<dbReference type="Proteomes" id="UP000193467">
    <property type="component" value="Unassembled WGS sequence"/>
</dbReference>
<organism evidence="2 3">
    <name type="scientific">Leucosporidium creatinivorum</name>
    <dbReference type="NCBI Taxonomy" id="106004"/>
    <lineage>
        <taxon>Eukaryota</taxon>
        <taxon>Fungi</taxon>
        <taxon>Dikarya</taxon>
        <taxon>Basidiomycota</taxon>
        <taxon>Pucciniomycotina</taxon>
        <taxon>Microbotryomycetes</taxon>
        <taxon>Leucosporidiales</taxon>
        <taxon>Leucosporidium</taxon>
    </lineage>
</organism>
<comment type="caution">
    <text evidence="2">The sequence shown here is derived from an EMBL/GenBank/DDBJ whole genome shotgun (WGS) entry which is preliminary data.</text>
</comment>
<evidence type="ECO:0000313" key="2">
    <source>
        <dbReference type="EMBL" id="ORY78916.1"/>
    </source>
</evidence>
<dbReference type="AlphaFoldDB" id="A0A1Y2F6F2"/>
<dbReference type="EMBL" id="MCGR01000028">
    <property type="protein sequence ID" value="ORY78916.1"/>
    <property type="molecule type" value="Genomic_DNA"/>
</dbReference>
<gene>
    <name evidence="2" type="ORF">BCR35DRAFT_100619</name>
</gene>
<feature type="region of interest" description="Disordered" evidence="1">
    <location>
        <begin position="291"/>
        <end position="312"/>
    </location>
</feature>
<evidence type="ECO:0000256" key="1">
    <source>
        <dbReference type="SAM" id="MobiDB-lite"/>
    </source>
</evidence>